<dbReference type="RefSeq" id="WP_079604116.1">
    <property type="nucleotide sequence ID" value="NZ_LT670817.1"/>
</dbReference>
<evidence type="ECO:0000313" key="2">
    <source>
        <dbReference type="EMBL" id="SHH64370.1"/>
    </source>
</evidence>
<dbReference type="OrthoDB" id="8448565at2"/>
<sequence length="86" mass="8994">MAPAYTAIIFGILALAAIWGIRQNISSGTASSRGWTCTIDDNPIGFCLIVCGKAVCLGFSIAMIFHAFGLAGDPVAHIKHALPFLS</sequence>
<feature type="transmembrane region" description="Helical" evidence="1">
    <location>
        <begin position="46"/>
        <end position="68"/>
    </location>
</feature>
<dbReference type="AlphaFoldDB" id="A0A1M5UN77"/>
<keyword evidence="1" id="KW-0472">Membrane</keyword>
<protein>
    <submittedName>
        <fullName evidence="2">Uncharacterized protein</fullName>
    </submittedName>
</protein>
<dbReference type="Proteomes" id="UP000189796">
    <property type="component" value="Chromosome I"/>
</dbReference>
<accession>A0A1M5UN77</accession>
<keyword evidence="1" id="KW-1133">Transmembrane helix</keyword>
<keyword evidence="1" id="KW-0812">Transmembrane</keyword>
<proteinExistence type="predicted"/>
<feature type="transmembrane region" description="Helical" evidence="1">
    <location>
        <begin position="6"/>
        <end position="25"/>
    </location>
</feature>
<name>A0A1M5UN77_9BRAD</name>
<reference evidence="2 3" key="1">
    <citation type="submission" date="2016-11" db="EMBL/GenBank/DDBJ databases">
        <authorList>
            <person name="Jaros S."/>
            <person name="Januszkiewicz K."/>
            <person name="Wedrychowicz H."/>
        </authorList>
    </citation>
    <scope>NUCLEOTIDE SEQUENCE [LARGE SCALE GENOMIC DNA]</scope>
    <source>
        <strain evidence="2 3">GAS138</strain>
    </source>
</reference>
<organism evidence="2 3">
    <name type="scientific">Bradyrhizobium erythrophlei</name>
    <dbReference type="NCBI Taxonomy" id="1437360"/>
    <lineage>
        <taxon>Bacteria</taxon>
        <taxon>Pseudomonadati</taxon>
        <taxon>Pseudomonadota</taxon>
        <taxon>Alphaproteobacteria</taxon>
        <taxon>Hyphomicrobiales</taxon>
        <taxon>Nitrobacteraceae</taxon>
        <taxon>Bradyrhizobium</taxon>
    </lineage>
</organism>
<evidence type="ECO:0000256" key="1">
    <source>
        <dbReference type="SAM" id="Phobius"/>
    </source>
</evidence>
<evidence type="ECO:0000313" key="3">
    <source>
        <dbReference type="Proteomes" id="UP000189796"/>
    </source>
</evidence>
<gene>
    <name evidence="2" type="ORF">SAMN05443248_5512</name>
</gene>
<dbReference type="EMBL" id="LT670817">
    <property type="protein sequence ID" value="SHH64370.1"/>
    <property type="molecule type" value="Genomic_DNA"/>
</dbReference>